<accession>A0ABQ5Y9K0</accession>
<dbReference type="InterPro" id="IPR050832">
    <property type="entry name" value="Bact_Acetyltransf"/>
</dbReference>
<dbReference type="Gene3D" id="3.40.630.30">
    <property type="match status" value="1"/>
</dbReference>
<name>A0ABQ5Y9K0_9NEIS</name>
<sequence length="153" mass="16439">MSTGLRLTAASPSLPEARRLIRALDDYLASLYPGPSNHLLDVAALEQPGVSFYLGWLGDKAVACGAIVAHAGYVELKRMYVDPQHRGQGIARALLAALEATARETGKVLARLETGIHQAEAIALYRACGFAERTPFGSYAADPLSLFMEKPLE</sequence>
<proteinExistence type="predicted"/>
<dbReference type="Pfam" id="PF00583">
    <property type="entry name" value="Acetyltransf_1"/>
    <property type="match status" value="1"/>
</dbReference>
<dbReference type="PANTHER" id="PTHR43877:SF2">
    <property type="entry name" value="AMINOALKYLPHOSPHONATE N-ACETYLTRANSFERASE-RELATED"/>
    <property type="match status" value="1"/>
</dbReference>
<organism evidence="4 5">
    <name type="scientific">Chitinimonas prasina</name>
    <dbReference type="NCBI Taxonomy" id="1434937"/>
    <lineage>
        <taxon>Bacteria</taxon>
        <taxon>Pseudomonadati</taxon>
        <taxon>Pseudomonadota</taxon>
        <taxon>Betaproteobacteria</taxon>
        <taxon>Neisseriales</taxon>
        <taxon>Chitinibacteraceae</taxon>
        <taxon>Chitinimonas</taxon>
    </lineage>
</organism>
<dbReference type="CDD" id="cd04301">
    <property type="entry name" value="NAT_SF"/>
    <property type="match status" value="1"/>
</dbReference>
<dbReference type="Proteomes" id="UP001156706">
    <property type="component" value="Unassembled WGS sequence"/>
</dbReference>
<keyword evidence="1" id="KW-0808">Transferase</keyword>
<keyword evidence="5" id="KW-1185">Reference proteome</keyword>
<dbReference type="PANTHER" id="PTHR43877">
    <property type="entry name" value="AMINOALKYLPHOSPHONATE N-ACETYLTRANSFERASE-RELATED-RELATED"/>
    <property type="match status" value="1"/>
</dbReference>
<protein>
    <submittedName>
        <fullName evidence="4">N-acetyltransferase</fullName>
    </submittedName>
</protein>
<gene>
    <name evidence="4" type="ORF">GCM10007907_00360</name>
</gene>
<evidence type="ECO:0000256" key="2">
    <source>
        <dbReference type="ARBA" id="ARBA00023315"/>
    </source>
</evidence>
<evidence type="ECO:0000313" key="4">
    <source>
        <dbReference type="EMBL" id="GLR11246.1"/>
    </source>
</evidence>
<feature type="domain" description="N-acetyltransferase" evidence="3">
    <location>
        <begin position="5"/>
        <end position="153"/>
    </location>
</feature>
<dbReference type="InterPro" id="IPR000182">
    <property type="entry name" value="GNAT_dom"/>
</dbReference>
<evidence type="ECO:0000259" key="3">
    <source>
        <dbReference type="PROSITE" id="PS51186"/>
    </source>
</evidence>
<evidence type="ECO:0000256" key="1">
    <source>
        <dbReference type="ARBA" id="ARBA00022679"/>
    </source>
</evidence>
<evidence type="ECO:0000313" key="5">
    <source>
        <dbReference type="Proteomes" id="UP001156706"/>
    </source>
</evidence>
<dbReference type="InterPro" id="IPR016181">
    <property type="entry name" value="Acyl_CoA_acyltransferase"/>
</dbReference>
<reference evidence="5" key="1">
    <citation type="journal article" date="2019" name="Int. J. Syst. Evol. Microbiol.">
        <title>The Global Catalogue of Microorganisms (GCM) 10K type strain sequencing project: providing services to taxonomists for standard genome sequencing and annotation.</title>
        <authorList>
            <consortium name="The Broad Institute Genomics Platform"/>
            <consortium name="The Broad Institute Genome Sequencing Center for Infectious Disease"/>
            <person name="Wu L."/>
            <person name="Ma J."/>
        </authorList>
    </citation>
    <scope>NUCLEOTIDE SEQUENCE [LARGE SCALE GENOMIC DNA]</scope>
    <source>
        <strain evidence="5">NBRC 110044</strain>
    </source>
</reference>
<keyword evidence="2" id="KW-0012">Acyltransferase</keyword>
<comment type="caution">
    <text evidence="4">The sequence shown here is derived from an EMBL/GenBank/DDBJ whole genome shotgun (WGS) entry which is preliminary data.</text>
</comment>
<dbReference type="PROSITE" id="PS51186">
    <property type="entry name" value="GNAT"/>
    <property type="match status" value="1"/>
</dbReference>
<dbReference type="SUPFAM" id="SSF55729">
    <property type="entry name" value="Acyl-CoA N-acyltransferases (Nat)"/>
    <property type="match status" value="1"/>
</dbReference>
<dbReference type="EMBL" id="BSOG01000001">
    <property type="protein sequence ID" value="GLR11246.1"/>
    <property type="molecule type" value="Genomic_DNA"/>
</dbReference>
<dbReference type="RefSeq" id="WP_284194410.1">
    <property type="nucleotide sequence ID" value="NZ_BSOG01000001.1"/>
</dbReference>